<dbReference type="Pfam" id="PF07969">
    <property type="entry name" value="Amidohydro_3"/>
    <property type="match status" value="1"/>
</dbReference>
<dbReference type="InterPro" id="IPR032466">
    <property type="entry name" value="Metal_Hydrolase"/>
</dbReference>
<gene>
    <name evidence="2" type="ORF">GCM10010196_13320</name>
</gene>
<dbReference type="Gene3D" id="3.20.20.140">
    <property type="entry name" value="Metal-dependent hydrolases"/>
    <property type="match status" value="1"/>
</dbReference>
<organism evidence="2 3">
    <name type="scientific">Agromyces mediolanus</name>
    <name type="common">Corynebacterium mediolanum</name>
    <dbReference type="NCBI Taxonomy" id="41986"/>
    <lineage>
        <taxon>Bacteria</taxon>
        <taxon>Bacillati</taxon>
        <taxon>Actinomycetota</taxon>
        <taxon>Actinomycetes</taxon>
        <taxon>Micrococcales</taxon>
        <taxon>Microbacteriaceae</taxon>
        <taxon>Agromyces</taxon>
    </lineage>
</organism>
<evidence type="ECO:0000259" key="1">
    <source>
        <dbReference type="Pfam" id="PF07969"/>
    </source>
</evidence>
<dbReference type="Gene3D" id="2.30.40.10">
    <property type="entry name" value="Urease, subunit C, domain 1"/>
    <property type="match status" value="1"/>
</dbReference>
<dbReference type="PANTHER" id="PTHR22642:SF2">
    <property type="entry name" value="PROTEIN LONG AFTER FAR-RED 3"/>
    <property type="match status" value="1"/>
</dbReference>
<dbReference type="InterPro" id="IPR011059">
    <property type="entry name" value="Metal-dep_hydrolase_composite"/>
</dbReference>
<evidence type="ECO:0000313" key="2">
    <source>
        <dbReference type="EMBL" id="GGR21248.1"/>
    </source>
</evidence>
<proteinExistence type="predicted"/>
<dbReference type="SUPFAM" id="SSF51556">
    <property type="entry name" value="Metallo-dependent hydrolases"/>
    <property type="match status" value="1"/>
</dbReference>
<dbReference type="Proteomes" id="UP000610303">
    <property type="component" value="Unassembled WGS sequence"/>
</dbReference>
<sequence length="485" mass="50413">MQGVERSGAEGPAELVLRGGTVLALDAADTRGTAIAVRHGRVLAVGEEARIAPLIGRRTRVVELDGRAVIPGINDSHLHAAWLGAMWPDTVFGAMEAGASAEVPSGGHGGPPADAAVLEASAADPHVPAGPRLVDDEDGRRRAILRAGELIASLGITSYTEPGLGPGEDDGATGCFGQAVLDSYRALESERALRARVNVLALFGVLDGPSELRAFLAGLRGLERQTERPAWLRVAGVKIFADGIPPMLQAWTAHVYPDGSHGGLLVGGGDLDQRAANLGEMIRAVHRQGLQLGVHATGDRTIDHVIDAVEAAAAEAPADLRHYVIHGDLVTPAALDRMRGLGMGLNVQAGIAAKTAPWVAGVLGEEVAAAAWPIGRAIEAGVRVSLSSDAPVLAPDWRRGVADADAWMGAAAPAEAERRMLQLLRAYTVVPAHQDGAESWKGTLAPRMAADLCVLEANPLELAPAELPGVGVELTVVDGDIVYER</sequence>
<dbReference type="SUPFAM" id="SSF51338">
    <property type="entry name" value="Composite domain of metallo-dependent hydrolases"/>
    <property type="match status" value="1"/>
</dbReference>
<evidence type="ECO:0000313" key="3">
    <source>
        <dbReference type="Proteomes" id="UP000610303"/>
    </source>
</evidence>
<dbReference type="AlphaFoldDB" id="A0A918FCC9"/>
<dbReference type="EMBL" id="BMRJ01000001">
    <property type="protein sequence ID" value="GGR21248.1"/>
    <property type="molecule type" value="Genomic_DNA"/>
</dbReference>
<comment type="caution">
    <text evidence="2">The sequence shown here is derived from an EMBL/GenBank/DDBJ whole genome shotgun (WGS) entry which is preliminary data.</text>
</comment>
<dbReference type="PANTHER" id="PTHR22642">
    <property type="entry name" value="IMIDAZOLONEPROPIONASE"/>
    <property type="match status" value="1"/>
</dbReference>
<dbReference type="RefSeq" id="WP_229781559.1">
    <property type="nucleotide sequence ID" value="NZ_BMRJ01000001.1"/>
</dbReference>
<reference evidence="2" key="2">
    <citation type="submission" date="2020-09" db="EMBL/GenBank/DDBJ databases">
        <authorList>
            <person name="Sun Q."/>
            <person name="Ohkuma M."/>
        </authorList>
    </citation>
    <scope>NUCLEOTIDE SEQUENCE</scope>
    <source>
        <strain evidence="2">JCM 3346</strain>
    </source>
</reference>
<name>A0A918FCC9_AGRME</name>
<reference evidence="2" key="1">
    <citation type="journal article" date="2014" name="Int. J. Syst. Evol. Microbiol.">
        <title>Complete genome sequence of Corynebacterium casei LMG S-19264T (=DSM 44701T), isolated from a smear-ripened cheese.</title>
        <authorList>
            <consortium name="US DOE Joint Genome Institute (JGI-PGF)"/>
            <person name="Walter F."/>
            <person name="Albersmeier A."/>
            <person name="Kalinowski J."/>
            <person name="Ruckert C."/>
        </authorList>
    </citation>
    <scope>NUCLEOTIDE SEQUENCE</scope>
    <source>
        <strain evidence="2">JCM 3346</strain>
    </source>
</reference>
<protein>
    <recommendedName>
        <fullName evidence="1">Amidohydrolase 3 domain-containing protein</fullName>
    </recommendedName>
</protein>
<keyword evidence="3" id="KW-1185">Reference proteome</keyword>
<dbReference type="InterPro" id="IPR013108">
    <property type="entry name" value="Amidohydro_3"/>
</dbReference>
<feature type="domain" description="Amidohydrolase 3" evidence="1">
    <location>
        <begin position="136"/>
        <end position="483"/>
    </location>
</feature>
<dbReference type="GO" id="GO:0016810">
    <property type="term" value="F:hydrolase activity, acting on carbon-nitrogen (but not peptide) bonds"/>
    <property type="evidence" value="ECO:0007669"/>
    <property type="project" value="InterPro"/>
</dbReference>
<accession>A0A918FCC9</accession>